<dbReference type="NCBIfam" id="NF040700">
    <property type="entry name" value="VPA1262_N_dom"/>
    <property type="match status" value="1"/>
</dbReference>
<accession>A0ABQ2H6R2</accession>
<comment type="caution">
    <text evidence="1">The sequence shown here is derived from an EMBL/GenBank/DDBJ whole genome shotgun (WGS) entry which is preliminary data.</text>
</comment>
<dbReference type="EMBL" id="BMPU01000002">
    <property type="protein sequence ID" value="GGM53376.1"/>
    <property type="molecule type" value="Genomic_DNA"/>
</dbReference>
<protein>
    <submittedName>
        <fullName evidence="1">Uncharacterized protein</fullName>
    </submittedName>
</protein>
<evidence type="ECO:0000313" key="2">
    <source>
        <dbReference type="Proteomes" id="UP000653477"/>
    </source>
</evidence>
<reference evidence="2" key="1">
    <citation type="journal article" date="2019" name="Int. J. Syst. Evol. Microbiol.">
        <title>The Global Catalogue of Microorganisms (GCM) 10K type strain sequencing project: providing services to taxonomists for standard genome sequencing and annotation.</title>
        <authorList>
            <consortium name="The Broad Institute Genomics Platform"/>
            <consortium name="The Broad Institute Genome Sequencing Center for Infectious Disease"/>
            <person name="Wu L."/>
            <person name="Ma J."/>
        </authorList>
    </citation>
    <scope>NUCLEOTIDE SEQUENCE [LARGE SCALE GENOMIC DNA]</scope>
    <source>
        <strain evidence="2">JCM 30531</strain>
    </source>
</reference>
<dbReference type="Proteomes" id="UP000653477">
    <property type="component" value="Unassembled WGS sequence"/>
</dbReference>
<evidence type="ECO:0000313" key="1">
    <source>
        <dbReference type="EMBL" id="GGM53376.1"/>
    </source>
</evidence>
<proteinExistence type="predicted"/>
<organism evidence="1 2">
    <name type="scientific">Porphyromonas pasteri</name>
    <dbReference type="NCBI Taxonomy" id="1583331"/>
    <lineage>
        <taxon>Bacteria</taxon>
        <taxon>Pseudomonadati</taxon>
        <taxon>Bacteroidota</taxon>
        <taxon>Bacteroidia</taxon>
        <taxon>Bacteroidales</taxon>
        <taxon>Porphyromonadaceae</taxon>
        <taxon>Porphyromonas</taxon>
    </lineage>
</organism>
<dbReference type="NCBIfam" id="NF040699">
    <property type="entry name" value="VPA1262_fam"/>
    <property type="match status" value="1"/>
</dbReference>
<name>A0ABQ2H6R2_9PORP</name>
<sequence>MSYNSDLIKPEIKHLSLRLFILRIGEDKNNPIYRIAYGVVSPSDHAMEKATGSDFSKLGSYDNKKIYLASISICSEIESILGIYEALSIGSSLKESLRRYGISNDNLMYDVEYMRGGVPVPWHKANILGNQLSDSRYICMLEPETLFKIDGYLLEQEELDDAMRTLSVKLREATGLPFDTSYDHIGNLEILIAPDQDIYGRSLVKHWQDKESFTQHVELSSKLTDGADLVTVNIKLTAGGVITIDTLLSDKPNDNENTTFSIPSEYPPQAVEIKIWLTKSSEVRLVHLSTHHFIGEICFSLGIVQSEIHIQSDWLKRVRGAMPKHKKELVDKASSIQRTRSESHHRINKGLPQWLKRKVTIKPIERCDDAYFPAGWDCETQESGSLSFLEWFKAKTKGAKSVFLQDPYFEDVALSFIALSDIQGECIILTQTDLKTNTDNTISMSGTSQRKAKILSLIKDNPSLYGSIQLIIRDMPGSSPKLHDRYLFIGYDDGRCEGYMLSNSLQGATKKSPLLITRIGTPVLVKVKKHIAKLIDPDKVETIYHYSDRTSSSTQEGKEIADADFYDCLQAMNHPLDPDCLDQVLNDILKEKTTDRISTFGYYLAHISDDELLSTHQVMGARIANNPKAIEALKSFILEHHKSSFPIGFEGFSGRGYRNNHFPDILEFSYHKIIHRNHTHLIDNSYIGFSHPIWGMEYACVLLIRASAQDTIDALKQLRDQLVSIKTDKTITSIYKITNTLLCMIFNSVVFGWDGDLMEKMLIDGNDWCRGLGALILIYKANDSNFDIKPHLELLQSHDERITLCNTIIFSSEQNIKRDDIYDLLTEEIKESDIEYAYKNILDILRGYYPLELQETYIRKIYEPLIQDGRLDRDILSRTLTESLFDEYIQSEPKYRPDALVMGLCLINGSLKALQEKSQKLLMETERKLNRLIIKDHNNVFQACAALKNLRSLLERILAEYPCPSSELLNINDKIQSTLRRVGIGTEL</sequence>
<keyword evidence="2" id="KW-1185">Reference proteome</keyword>
<gene>
    <name evidence="1" type="ORF">GCM10007088_10150</name>
</gene>
<dbReference type="RefSeq" id="WP_188807993.1">
    <property type="nucleotide sequence ID" value="NZ_BMPU01000002.1"/>
</dbReference>